<accession>A0A5B9NGX9</accession>
<evidence type="ECO:0000313" key="1">
    <source>
        <dbReference type="EMBL" id="QEG12919.1"/>
    </source>
</evidence>
<gene>
    <name evidence="1" type="ORF">SIB_18</name>
</gene>
<dbReference type="InterPro" id="IPR020147">
    <property type="entry name" value="Phage_T7-like_1.2"/>
</dbReference>
<name>A0A5B9NGX9_9CAUD</name>
<proteinExistence type="predicted"/>
<keyword evidence="2" id="KW-1185">Reference proteome</keyword>
<evidence type="ECO:0000313" key="2">
    <source>
        <dbReference type="Proteomes" id="UP000323173"/>
    </source>
</evidence>
<organism evidence="1 2">
    <name type="scientific">Klebsiella phage vB_KpnP_Sibilus</name>
    <dbReference type="NCBI Taxonomy" id="2591368"/>
    <lineage>
        <taxon>Viruses</taxon>
        <taxon>Duplodnaviria</taxon>
        <taxon>Heunggongvirae</taxon>
        <taxon>Uroviricota</taxon>
        <taxon>Caudoviricetes</taxon>
        <taxon>Autographivirales</taxon>
        <taxon>Autotranscriptaviridae</taxon>
        <taxon>Studiervirinae</taxon>
        <taxon>Ningirsuvirus</taxon>
        <taxon>Ningirsuvirus sibilus</taxon>
    </lineage>
</organism>
<sequence length="88" mass="10226">MGRISHSNILANRKAYERVRNHGFSIEEHSWSSDILNCKVEALSVFSEYDVTLTSGRFTHHDAEVRLNDQTAWLNKLADELDYWQSKS</sequence>
<dbReference type="Proteomes" id="UP000323173">
    <property type="component" value="Segment"/>
</dbReference>
<dbReference type="EMBL" id="MN013082">
    <property type="protein sequence ID" value="QEG12919.1"/>
    <property type="molecule type" value="Genomic_DNA"/>
</dbReference>
<reference evidence="1 2" key="1">
    <citation type="submission" date="2019-04" db="EMBL/GenBank/DDBJ databases">
        <authorList>
            <person name="Finnegan Z.K."/>
            <person name="Thurgood T.L."/>
            <person name="Sharma R."/>
            <person name="Brundage B."/>
            <person name="Wilkey A."/>
            <person name="Arens D.K."/>
            <person name="Kruger J.L."/>
            <person name="Thompson D.W."/>
            <person name="Casjens S."/>
            <person name="Grose J.H."/>
        </authorList>
    </citation>
    <scope>NUCLEOTIDE SEQUENCE [LARGE SCALE GENOMIC DNA]</scope>
</reference>
<protein>
    <submittedName>
        <fullName evidence="1">Putative dGTP triphosphohydrolase inhibitor</fullName>
    </submittedName>
</protein>
<dbReference type="Pfam" id="PF10922">
    <property type="entry name" value="T7-like_gp12"/>
    <property type="match status" value="1"/>
</dbReference>